<evidence type="ECO:0000313" key="2">
    <source>
        <dbReference type="Proteomes" id="UP000008783"/>
    </source>
</evidence>
<dbReference type="VEuPathDB" id="FungiDB:PGTG_00493"/>
<gene>
    <name evidence="1" type="ORF">PGTG_00493</name>
</gene>
<dbReference type="HOGENOM" id="CLU_2688985_0_0_1"/>
<reference key="1">
    <citation type="submission" date="2007-01" db="EMBL/GenBank/DDBJ databases">
        <title>The Genome Sequence of Puccinia graminis f. sp. tritici Strain CRL 75-36-700-3.</title>
        <authorList>
            <consortium name="The Broad Institute Genome Sequencing Platform"/>
            <person name="Birren B."/>
            <person name="Lander E."/>
            <person name="Galagan J."/>
            <person name="Nusbaum C."/>
            <person name="Devon K."/>
            <person name="Cuomo C."/>
            <person name="Jaffe D."/>
            <person name="Butler J."/>
            <person name="Alvarez P."/>
            <person name="Gnerre S."/>
            <person name="Grabherr M."/>
            <person name="Mauceli E."/>
            <person name="Brockman W."/>
            <person name="Young S."/>
            <person name="LaButti K."/>
            <person name="Sykes S."/>
            <person name="DeCaprio D."/>
            <person name="Crawford M."/>
            <person name="Koehrsen M."/>
            <person name="Engels R."/>
            <person name="Montgomery P."/>
            <person name="Pearson M."/>
            <person name="Howarth C."/>
            <person name="Larson L."/>
            <person name="White J."/>
            <person name="Zeng Q."/>
            <person name="Kodira C."/>
            <person name="Yandava C."/>
            <person name="Alvarado L."/>
            <person name="O'Leary S."/>
            <person name="Szabo L."/>
            <person name="Dean R."/>
            <person name="Schein J."/>
        </authorList>
    </citation>
    <scope>NUCLEOTIDE SEQUENCE</scope>
    <source>
        <strain>CRL 75-36-700-3</strain>
    </source>
</reference>
<dbReference type="RefSeq" id="XP_003307543.1">
    <property type="nucleotide sequence ID" value="XM_003307495.1"/>
</dbReference>
<dbReference type="KEGG" id="pgr:PGTG_00493"/>
<protein>
    <submittedName>
        <fullName evidence="1">Uncharacterized protein</fullName>
    </submittedName>
</protein>
<dbReference type="AlphaFoldDB" id="E3JRP4"/>
<dbReference type="Proteomes" id="UP000008783">
    <property type="component" value="Unassembled WGS sequence"/>
</dbReference>
<sequence length="74" mass="8446">MYATEIKALKEGLMIDFRNVFGGGVIGLRLDMYNWGRLSELPPSNLFMTDEQVKARHSHSSTRKFSRAQPLPHP</sequence>
<proteinExistence type="predicted"/>
<dbReference type="GeneID" id="10527684"/>
<reference evidence="2" key="2">
    <citation type="journal article" date="2011" name="Proc. Natl. Acad. Sci. U.S.A.">
        <title>Obligate biotrophy features unraveled by the genomic analysis of rust fungi.</title>
        <authorList>
            <person name="Duplessis S."/>
            <person name="Cuomo C.A."/>
            <person name="Lin Y.-C."/>
            <person name="Aerts A."/>
            <person name="Tisserant E."/>
            <person name="Veneault-Fourrey C."/>
            <person name="Joly D.L."/>
            <person name="Hacquard S."/>
            <person name="Amselem J."/>
            <person name="Cantarel B.L."/>
            <person name="Chiu R."/>
            <person name="Coutinho P.M."/>
            <person name="Feau N."/>
            <person name="Field M."/>
            <person name="Frey P."/>
            <person name="Gelhaye E."/>
            <person name="Goldberg J."/>
            <person name="Grabherr M.G."/>
            <person name="Kodira C.D."/>
            <person name="Kohler A."/>
            <person name="Kuees U."/>
            <person name="Lindquist E.A."/>
            <person name="Lucas S.M."/>
            <person name="Mago R."/>
            <person name="Mauceli E."/>
            <person name="Morin E."/>
            <person name="Murat C."/>
            <person name="Pangilinan J.L."/>
            <person name="Park R."/>
            <person name="Pearson M."/>
            <person name="Quesneville H."/>
            <person name="Rouhier N."/>
            <person name="Sakthikumar S."/>
            <person name="Salamov A.A."/>
            <person name="Schmutz J."/>
            <person name="Selles B."/>
            <person name="Shapiro H."/>
            <person name="Tanguay P."/>
            <person name="Tuskan G.A."/>
            <person name="Henrissat B."/>
            <person name="Van de Peer Y."/>
            <person name="Rouze P."/>
            <person name="Ellis J.G."/>
            <person name="Dodds P.N."/>
            <person name="Schein J.E."/>
            <person name="Zhong S."/>
            <person name="Hamelin R.C."/>
            <person name="Grigoriev I.V."/>
            <person name="Szabo L.J."/>
            <person name="Martin F."/>
        </authorList>
    </citation>
    <scope>NUCLEOTIDE SEQUENCE [LARGE SCALE GENOMIC DNA]</scope>
    <source>
        <strain evidence="2">CRL 75-36-700-3 / race SCCL</strain>
    </source>
</reference>
<dbReference type="InParanoid" id="E3JRP4"/>
<accession>E3JRP4</accession>
<name>E3JRP4_PUCGT</name>
<organism evidence="1 2">
    <name type="scientific">Puccinia graminis f. sp. tritici (strain CRL 75-36-700-3 / race SCCL)</name>
    <name type="common">Black stem rust fungus</name>
    <dbReference type="NCBI Taxonomy" id="418459"/>
    <lineage>
        <taxon>Eukaryota</taxon>
        <taxon>Fungi</taxon>
        <taxon>Dikarya</taxon>
        <taxon>Basidiomycota</taxon>
        <taxon>Pucciniomycotina</taxon>
        <taxon>Pucciniomycetes</taxon>
        <taxon>Pucciniales</taxon>
        <taxon>Pucciniaceae</taxon>
        <taxon>Puccinia</taxon>
    </lineage>
</organism>
<keyword evidence="2" id="KW-1185">Reference proteome</keyword>
<dbReference type="EMBL" id="DS178262">
    <property type="protein sequence ID" value="EFP74537.1"/>
    <property type="molecule type" value="Genomic_DNA"/>
</dbReference>
<evidence type="ECO:0000313" key="1">
    <source>
        <dbReference type="EMBL" id="EFP74537.1"/>
    </source>
</evidence>